<feature type="repeat" description="ANK" evidence="3">
    <location>
        <begin position="65"/>
        <end position="97"/>
    </location>
</feature>
<proteinExistence type="predicted"/>
<gene>
    <name evidence="5" type="ORF">RMAR0315_LOCUS10448</name>
</gene>
<feature type="region of interest" description="Disordered" evidence="4">
    <location>
        <begin position="160"/>
        <end position="183"/>
    </location>
</feature>
<keyword evidence="2 3" id="KW-0040">ANK repeat</keyword>
<dbReference type="AlphaFoldDB" id="A0A7S0BQC1"/>
<keyword evidence="1" id="KW-0677">Repeat</keyword>
<dbReference type="Gene3D" id="1.25.40.20">
    <property type="entry name" value="Ankyrin repeat-containing domain"/>
    <property type="match status" value="1"/>
</dbReference>
<dbReference type="Pfam" id="PF12796">
    <property type="entry name" value="Ank_2"/>
    <property type="match status" value="2"/>
</dbReference>
<evidence type="ECO:0000256" key="2">
    <source>
        <dbReference type="ARBA" id="ARBA00023043"/>
    </source>
</evidence>
<reference evidence="5" key="1">
    <citation type="submission" date="2021-01" db="EMBL/GenBank/DDBJ databases">
        <authorList>
            <person name="Corre E."/>
            <person name="Pelletier E."/>
            <person name="Niang G."/>
            <person name="Scheremetjew M."/>
            <person name="Finn R."/>
            <person name="Kale V."/>
            <person name="Holt S."/>
            <person name="Cochrane G."/>
            <person name="Meng A."/>
            <person name="Brown T."/>
            <person name="Cohen L."/>
        </authorList>
    </citation>
    <scope>NUCLEOTIDE SEQUENCE</scope>
    <source>
        <strain evidence="5">UTEX LB 2760</strain>
    </source>
</reference>
<organism evidence="5">
    <name type="scientific">Rhodosorus marinus</name>
    <dbReference type="NCBI Taxonomy" id="101924"/>
    <lineage>
        <taxon>Eukaryota</taxon>
        <taxon>Rhodophyta</taxon>
        <taxon>Stylonematophyceae</taxon>
        <taxon>Stylonematales</taxon>
        <taxon>Stylonemataceae</taxon>
        <taxon>Rhodosorus</taxon>
    </lineage>
</organism>
<evidence type="ECO:0000256" key="4">
    <source>
        <dbReference type="SAM" id="MobiDB-lite"/>
    </source>
</evidence>
<feature type="repeat" description="ANK" evidence="3">
    <location>
        <begin position="35"/>
        <end position="67"/>
    </location>
</feature>
<dbReference type="EMBL" id="HBEK01019125">
    <property type="protein sequence ID" value="CAD8400452.1"/>
    <property type="molecule type" value="Transcribed_RNA"/>
</dbReference>
<dbReference type="InterPro" id="IPR036770">
    <property type="entry name" value="Ankyrin_rpt-contain_sf"/>
</dbReference>
<dbReference type="SMART" id="SM00248">
    <property type="entry name" value="ANK"/>
    <property type="match status" value="4"/>
</dbReference>
<evidence type="ECO:0000313" key="5">
    <source>
        <dbReference type="EMBL" id="CAD8400452.1"/>
    </source>
</evidence>
<dbReference type="PROSITE" id="PS50088">
    <property type="entry name" value="ANK_REPEAT"/>
    <property type="match status" value="3"/>
</dbReference>
<dbReference type="PANTHER" id="PTHR24171">
    <property type="entry name" value="ANKYRIN REPEAT DOMAIN-CONTAINING PROTEIN 39-RELATED"/>
    <property type="match status" value="1"/>
</dbReference>
<dbReference type="SUPFAM" id="SSF48403">
    <property type="entry name" value="Ankyrin repeat"/>
    <property type="match status" value="1"/>
</dbReference>
<name>A0A7S0BQC1_9RHOD</name>
<protein>
    <submittedName>
        <fullName evidence="5">Uncharacterized protein</fullName>
    </submittedName>
</protein>
<sequence>MRPREKLCTAARDGSLEDVIKILDSGGNINWKGSNGLTPLQEASKAGQLEVVSLLLNHNAEFEQKGATSLHLACEGGNIKVAELLIEHGAVIDQPDQSQKGSTPIFKAVENNHIEVVKLLLRNKAKFNVRNNKKETPLMIATKKGYKDIEDLLIKMHSLTQKDRAKPQKSDSKKSGGRRVMGSSGKIARELAISVIAETI</sequence>
<dbReference type="PRINTS" id="PR01415">
    <property type="entry name" value="ANKYRIN"/>
</dbReference>
<evidence type="ECO:0000256" key="1">
    <source>
        <dbReference type="ARBA" id="ARBA00022737"/>
    </source>
</evidence>
<dbReference type="InterPro" id="IPR002110">
    <property type="entry name" value="Ankyrin_rpt"/>
</dbReference>
<accession>A0A7S0BQC1</accession>
<dbReference type="PROSITE" id="PS50297">
    <property type="entry name" value="ANK_REP_REGION"/>
    <property type="match status" value="3"/>
</dbReference>
<feature type="compositionally biased region" description="Basic and acidic residues" evidence="4">
    <location>
        <begin position="160"/>
        <end position="174"/>
    </location>
</feature>
<evidence type="ECO:0000256" key="3">
    <source>
        <dbReference type="PROSITE-ProRule" id="PRU00023"/>
    </source>
</evidence>
<feature type="repeat" description="ANK" evidence="3">
    <location>
        <begin position="100"/>
        <end position="132"/>
    </location>
</feature>